<gene>
    <name evidence="2" type="ORF">FVE85_9750</name>
</gene>
<reference evidence="3" key="1">
    <citation type="journal article" date="2019" name="Nat. Commun.">
        <title>Expansion of phycobilisome linker gene families in mesophilic red algae.</title>
        <authorList>
            <person name="Lee J."/>
            <person name="Kim D."/>
            <person name="Bhattacharya D."/>
            <person name="Yoon H.S."/>
        </authorList>
    </citation>
    <scope>NUCLEOTIDE SEQUENCE [LARGE SCALE GENOMIC DNA]</scope>
    <source>
        <strain evidence="3">CCMP 1328</strain>
    </source>
</reference>
<organism evidence="2 3">
    <name type="scientific">Porphyridium purpureum</name>
    <name type="common">Red alga</name>
    <name type="synonym">Porphyridium cruentum</name>
    <dbReference type="NCBI Taxonomy" id="35688"/>
    <lineage>
        <taxon>Eukaryota</taxon>
        <taxon>Rhodophyta</taxon>
        <taxon>Bangiophyceae</taxon>
        <taxon>Porphyridiales</taxon>
        <taxon>Porphyridiaceae</taxon>
        <taxon>Porphyridium</taxon>
    </lineage>
</organism>
<dbReference type="AlphaFoldDB" id="A0A5J4YM19"/>
<proteinExistence type="predicted"/>
<dbReference type="Proteomes" id="UP000324585">
    <property type="component" value="Unassembled WGS sequence"/>
</dbReference>
<evidence type="ECO:0000313" key="3">
    <source>
        <dbReference type="Proteomes" id="UP000324585"/>
    </source>
</evidence>
<feature type="compositionally biased region" description="Polar residues" evidence="1">
    <location>
        <begin position="1"/>
        <end position="30"/>
    </location>
</feature>
<name>A0A5J4YM19_PORPP</name>
<feature type="region of interest" description="Disordered" evidence="1">
    <location>
        <begin position="1"/>
        <end position="36"/>
    </location>
</feature>
<evidence type="ECO:0000256" key="1">
    <source>
        <dbReference type="SAM" id="MobiDB-lite"/>
    </source>
</evidence>
<accession>A0A5J4YM19</accession>
<evidence type="ECO:0000313" key="2">
    <source>
        <dbReference type="EMBL" id="KAA8491703.1"/>
    </source>
</evidence>
<comment type="caution">
    <text evidence="2">The sequence shown here is derived from an EMBL/GenBank/DDBJ whole genome shotgun (WGS) entry which is preliminary data.</text>
</comment>
<protein>
    <submittedName>
        <fullName evidence="2">Uncharacterized protein</fullName>
    </submittedName>
</protein>
<dbReference type="EMBL" id="VRMN01000012">
    <property type="protein sequence ID" value="KAA8491703.1"/>
    <property type="molecule type" value="Genomic_DNA"/>
</dbReference>
<keyword evidence="3" id="KW-1185">Reference proteome</keyword>
<sequence length="173" mass="19215">MKLATPFSSHGKQAQNRPARTQTPRLSLTRTKPRDSSAFRAVYQTADERCPPQHITRTTRTKTRLPRVPRTTMTRNSYRPRISCARRPHTSAIPSTQRPTPHVSFLLNRNALSAPHRLGAVSVLFLIGSARARARLGSVRSGSLSVPYRFLIGFLWALYELFSSGCSVGSSVG</sequence>